<organism evidence="3 4">
    <name type="scientific">Arboricoccus pini</name>
    <dbReference type="NCBI Taxonomy" id="1963835"/>
    <lineage>
        <taxon>Bacteria</taxon>
        <taxon>Pseudomonadati</taxon>
        <taxon>Pseudomonadota</taxon>
        <taxon>Alphaproteobacteria</taxon>
        <taxon>Geminicoccales</taxon>
        <taxon>Geminicoccaceae</taxon>
        <taxon>Arboricoccus</taxon>
    </lineage>
</organism>
<dbReference type="PIRSF" id="PIRSF033093">
    <property type="entry name" value="UCP_ML1119"/>
    <property type="match status" value="1"/>
</dbReference>
<dbReference type="Proteomes" id="UP000197065">
    <property type="component" value="Unassembled WGS sequence"/>
</dbReference>
<dbReference type="GO" id="GO:0004527">
    <property type="term" value="F:exonuclease activity"/>
    <property type="evidence" value="ECO:0007669"/>
    <property type="project" value="UniProtKB-KW"/>
</dbReference>
<dbReference type="EMBL" id="FYEH01000003">
    <property type="protein sequence ID" value="SNB63223.1"/>
    <property type="molecule type" value="Genomic_DNA"/>
</dbReference>
<gene>
    <name evidence="3" type="ORF">SAMN07250955_103288</name>
</gene>
<dbReference type="RefSeq" id="WP_088560511.1">
    <property type="nucleotide sequence ID" value="NZ_FYEH01000003.1"/>
</dbReference>
<proteinExistence type="predicted"/>
<feature type="domain" description="Calcineurin-like phosphoesterase" evidence="2">
    <location>
        <begin position="3"/>
        <end position="100"/>
    </location>
</feature>
<evidence type="ECO:0000313" key="4">
    <source>
        <dbReference type="Proteomes" id="UP000197065"/>
    </source>
</evidence>
<dbReference type="InterPro" id="IPR029052">
    <property type="entry name" value="Metallo-depent_PP-like"/>
</dbReference>
<keyword evidence="3" id="KW-0269">Exonuclease</keyword>
<dbReference type="SUPFAM" id="SSF56300">
    <property type="entry name" value="Metallo-dependent phosphatases"/>
    <property type="match status" value="1"/>
</dbReference>
<dbReference type="Gene3D" id="3.60.21.10">
    <property type="match status" value="1"/>
</dbReference>
<dbReference type="Pfam" id="PF00149">
    <property type="entry name" value="Metallophos"/>
    <property type="match status" value="1"/>
</dbReference>
<dbReference type="InterPro" id="IPR050535">
    <property type="entry name" value="DNA_Repair-Maintenance_Comp"/>
</dbReference>
<evidence type="ECO:0000313" key="3">
    <source>
        <dbReference type="EMBL" id="SNB63223.1"/>
    </source>
</evidence>
<keyword evidence="4" id="KW-1185">Reference proteome</keyword>
<dbReference type="InterPro" id="IPR004843">
    <property type="entry name" value="Calcineurin-like_PHP"/>
</dbReference>
<dbReference type="AlphaFoldDB" id="A0A212QUP1"/>
<evidence type="ECO:0000259" key="2">
    <source>
        <dbReference type="Pfam" id="PF00149"/>
    </source>
</evidence>
<dbReference type="InterPro" id="IPR014577">
    <property type="entry name" value="UCP033093_metalloPase"/>
</dbReference>
<dbReference type="OrthoDB" id="9773856at2"/>
<reference evidence="3 4" key="1">
    <citation type="submission" date="2017-06" db="EMBL/GenBank/DDBJ databases">
        <authorList>
            <person name="Kim H.J."/>
            <person name="Triplett B.A."/>
        </authorList>
    </citation>
    <scope>NUCLEOTIDE SEQUENCE [LARGE SCALE GENOMIC DNA]</scope>
    <source>
        <strain evidence="3 4">B29T1</strain>
    </source>
</reference>
<keyword evidence="3" id="KW-0540">Nuclease</keyword>
<accession>A0A212QUP1</accession>
<dbReference type="CDD" id="cd00840">
    <property type="entry name" value="MPP_Mre11_N"/>
    <property type="match status" value="1"/>
</dbReference>
<sequence>MLKLLHTADWQIGAPFSHIAGDAGAVLRDERFAVVRRIAALATAREVDAVLVAGDVFDSNLVEMRTIYRLLDALEGYRGPWVMLPGNHDAALPESVWHRLARLGAPANLHVAMEPLPLALPGTQAVILPAPLTTRHTLDDLSAWMDSASTPEGIFRLGLAHGSIEGYLPDQGEATNPIAADRAERARLDYLALGDWHGTRSIDARTHYAGTPEPDRPKDNDSGNVLLTQIERPGALPLVERVAVGRHRWYRRTLNLTAAEPSAFNDLLGALIGDLGPVETLLLWLRLEGSVDLDGRAALDVALDRWQGRLRHLQLDDATRLAPSESELARLDEGSLLGRTAARLRDLAAGPQGDTATLALRLLWQEQAKGEA</sequence>
<dbReference type="InterPro" id="IPR041796">
    <property type="entry name" value="Mre11_N"/>
</dbReference>
<name>A0A212QUP1_9PROT</name>
<protein>
    <submittedName>
        <fullName evidence="3">DNA repair exonuclease SbcCD nuclease subunit</fullName>
    </submittedName>
</protein>
<dbReference type="PANTHER" id="PTHR30337">
    <property type="entry name" value="COMPONENT OF ATP-DEPENDENT DSDNA EXONUCLEASE"/>
    <property type="match status" value="1"/>
</dbReference>
<evidence type="ECO:0000256" key="1">
    <source>
        <dbReference type="ARBA" id="ARBA00022801"/>
    </source>
</evidence>
<keyword evidence="1" id="KW-0378">Hydrolase</keyword>